<evidence type="ECO:0000256" key="13">
    <source>
        <dbReference type="SAM" id="MobiDB-lite"/>
    </source>
</evidence>
<dbReference type="GO" id="GO:0000009">
    <property type="term" value="F:alpha-1,6-mannosyltransferase activity"/>
    <property type="evidence" value="ECO:0007669"/>
    <property type="project" value="InterPro"/>
</dbReference>
<keyword evidence="10 12" id="KW-1133">Transmembrane helix</keyword>
<organism evidence="14 15">
    <name type="scientific">Dichotomopilus funicola</name>
    <dbReference type="NCBI Taxonomy" id="1934379"/>
    <lineage>
        <taxon>Eukaryota</taxon>
        <taxon>Fungi</taxon>
        <taxon>Dikarya</taxon>
        <taxon>Ascomycota</taxon>
        <taxon>Pezizomycotina</taxon>
        <taxon>Sordariomycetes</taxon>
        <taxon>Sordariomycetidae</taxon>
        <taxon>Sordariales</taxon>
        <taxon>Chaetomiaceae</taxon>
        <taxon>Dichotomopilus</taxon>
    </lineage>
</organism>
<sequence length="513" mass="55203">MSARPRDEAHPAVAHAYPPPQPQPHAQPYRTILATFAAWKFFLLALSLGSSLVGDTYDTSAGLFLLDGQLGNGNGTDNSTGTGSGFGTGKVTGLVARLCSWDAIYYVSAARHGYRLEQEWAFGAGLPTVARSLLKVLTSLGILGTSPPLSPTTPEATPTVSLLPEALASILIANTAHLLAALVLYRLGRTIRHNQTQSLLAALLHIFSPAGLFLSTPYSESSFALLAFTGYLLFALGSQADGAASPTRRDLSTIAAGAFFGLATAFRSNGILNGLPFAWEVLRNLPRLAQQPVDTLRRLAALGVGGVLVAAGWLGPQAVAYSQYCHAVDDPRPWCEGYLPSIFTFVQQHYWNVGFLRYWTLPNLPLFFLAAPMLTILATSAVSHLKTNHHTQTHTTTTKHTNNTNTANTTKNTNHTNNTTNNNNNDTLTTARLQALLHAAASAELLLSLLAFTTYHVQIITRISSGCPVWHWWLAGRLVQGEGDKKGGTRIVMFMVIYACIQGVLFATFLPPA</sequence>
<dbReference type="PANTHER" id="PTHR12468">
    <property type="entry name" value="GPI MANNOSYLTRANSFERASE 2"/>
    <property type="match status" value="1"/>
</dbReference>
<dbReference type="GO" id="GO:0005789">
    <property type="term" value="C:endoplasmic reticulum membrane"/>
    <property type="evidence" value="ECO:0007669"/>
    <property type="project" value="UniProtKB-SubCell"/>
</dbReference>
<evidence type="ECO:0000256" key="11">
    <source>
        <dbReference type="ARBA" id="ARBA00023136"/>
    </source>
</evidence>
<comment type="function">
    <text evidence="12">Mannosyltransferase involved in glycosylphosphatidylinositol-anchor biosynthesis.</text>
</comment>
<keyword evidence="11 12" id="KW-0472">Membrane</keyword>
<feature type="transmembrane region" description="Helical" evidence="12">
    <location>
        <begin position="166"/>
        <end position="187"/>
    </location>
</feature>
<keyword evidence="15" id="KW-1185">Reference proteome</keyword>
<comment type="caution">
    <text evidence="14">The sequence shown here is derived from an EMBL/GenBank/DDBJ whole genome shotgun (WGS) entry which is preliminary data.</text>
</comment>
<keyword evidence="6 12" id="KW-0328">Glycosyltransferase</keyword>
<protein>
    <recommendedName>
        <fullName evidence="4 12">GPI mannosyltransferase 2</fullName>
        <ecNumber evidence="12">2.4.1.-</ecNumber>
    </recommendedName>
</protein>
<dbReference type="GO" id="GO:0031501">
    <property type="term" value="C:mannosyltransferase complex"/>
    <property type="evidence" value="ECO:0007669"/>
    <property type="project" value="TreeGrafter"/>
</dbReference>
<feature type="compositionally biased region" description="Basic and acidic residues" evidence="13">
    <location>
        <begin position="1"/>
        <end position="10"/>
    </location>
</feature>
<reference evidence="14" key="2">
    <citation type="submission" date="2023-05" db="EMBL/GenBank/DDBJ databases">
        <authorList>
            <consortium name="Lawrence Berkeley National Laboratory"/>
            <person name="Steindorff A."/>
            <person name="Hensen N."/>
            <person name="Bonometti L."/>
            <person name="Westerberg I."/>
            <person name="Brannstrom I.O."/>
            <person name="Guillou S."/>
            <person name="Cros-Aarteil S."/>
            <person name="Calhoun S."/>
            <person name="Haridas S."/>
            <person name="Kuo A."/>
            <person name="Mondo S."/>
            <person name="Pangilinan J."/>
            <person name="Riley R."/>
            <person name="Labutti K."/>
            <person name="Andreopoulos B."/>
            <person name="Lipzen A."/>
            <person name="Chen C."/>
            <person name="Yanf M."/>
            <person name="Daum C."/>
            <person name="Ng V."/>
            <person name="Clum A."/>
            <person name="Ohm R."/>
            <person name="Martin F."/>
            <person name="Silar P."/>
            <person name="Natvig D."/>
            <person name="Lalanne C."/>
            <person name="Gautier V."/>
            <person name="Ament-Velasquez S.L."/>
            <person name="Kruys A."/>
            <person name="Hutchinson M.I."/>
            <person name="Powell A.J."/>
            <person name="Barry K."/>
            <person name="Miller A.N."/>
            <person name="Grigoriev I.V."/>
            <person name="Debuchy R."/>
            <person name="Gladieux P."/>
            <person name="Thoren M.H."/>
            <person name="Johannesson H."/>
        </authorList>
    </citation>
    <scope>NUCLEOTIDE SEQUENCE</scope>
    <source>
        <strain evidence="14">CBS 141.50</strain>
    </source>
</reference>
<reference evidence="14" key="1">
    <citation type="journal article" date="2023" name="Mol. Phylogenet. Evol.">
        <title>Genome-scale phylogeny and comparative genomics of the fungal order Sordariales.</title>
        <authorList>
            <person name="Hensen N."/>
            <person name="Bonometti L."/>
            <person name="Westerberg I."/>
            <person name="Brannstrom I.O."/>
            <person name="Guillou S."/>
            <person name="Cros-Aarteil S."/>
            <person name="Calhoun S."/>
            <person name="Haridas S."/>
            <person name="Kuo A."/>
            <person name="Mondo S."/>
            <person name="Pangilinan J."/>
            <person name="Riley R."/>
            <person name="LaButti K."/>
            <person name="Andreopoulos B."/>
            <person name="Lipzen A."/>
            <person name="Chen C."/>
            <person name="Yan M."/>
            <person name="Daum C."/>
            <person name="Ng V."/>
            <person name="Clum A."/>
            <person name="Steindorff A."/>
            <person name="Ohm R.A."/>
            <person name="Martin F."/>
            <person name="Silar P."/>
            <person name="Natvig D.O."/>
            <person name="Lalanne C."/>
            <person name="Gautier V."/>
            <person name="Ament-Velasquez S.L."/>
            <person name="Kruys A."/>
            <person name="Hutchinson M.I."/>
            <person name="Powell A.J."/>
            <person name="Barry K."/>
            <person name="Miller A.N."/>
            <person name="Grigoriev I.V."/>
            <person name="Debuchy R."/>
            <person name="Gladieux P."/>
            <person name="Hiltunen Thoren M."/>
            <person name="Johannesson H."/>
        </authorList>
    </citation>
    <scope>NUCLEOTIDE SEQUENCE</scope>
    <source>
        <strain evidence="14">CBS 141.50</strain>
    </source>
</reference>
<keyword evidence="9 12" id="KW-0256">Endoplasmic reticulum</keyword>
<evidence type="ECO:0000256" key="4">
    <source>
        <dbReference type="ARBA" id="ARBA00013795"/>
    </source>
</evidence>
<feature type="transmembrane region" description="Helical" evidence="12">
    <location>
        <begin position="364"/>
        <end position="382"/>
    </location>
</feature>
<proteinExistence type="inferred from homology"/>
<evidence type="ECO:0000313" key="15">
    <source>
        <dbReference type="Proteomes" id="UP001302676"/>
    </source>
</evidence>
<dbReference type="GO" id="GO:0006506">
    <property type="term" value="P:GPI anchor biosynthetic process"/>
    <property type="evidence" value="ECO:0007669"/>
    <property type="project" value="UniProtKB-KW"/>
</dbReference>
<dbReference type="PANTHER" id="PTHR12468:SF2">
    <property type="entry name" value="GPI MANNOSYLTRANSFERASE 2"/>
    <property type="match status" value="1"/>
</dbReference>
<keyword evidence="8 12" id="KW-0812">Transmembrane</keyword>
<dbReference type="GO" id="GO:0004376">
    <property type="term" value="F:GPI mannosyltransferase activity"/>
    <property type="evidence" value="ECO:0007669"/>
    <property type="project" value="InterPro"/>
</dbReference>
<evidence type="ECO:0000256" key="8">
    <source>
        <dbReference type="ARBA" id="ARBA00022692"/>
    </source>
</evidence>
<feature type="transmembrane region" description="Helical" evidence="12">
    <location>
        <begin position="491"/>
        <end position="510"/>
    </location>
</feature>
<keyword evidence="7 12" id="KW-0808">Transferase</keyword>
<comment type="pathway">
    <text evidence="2 12">Glycolipid biosynthesis; glycosylphosphatidylinositol-anchor biosynthesis.</text>
</comment>
<feature type="transmembrane region" description="Helical" evidence="12">
    <location>
        <begin position="32"/>
        <end position="53"/>
    </location>
</feature>
<feature type="region of interest" description="Disordered" evidence="13">
    <location>
        <begin position="388"/>
        <end position="424"/>
    </location>
</feature>
<name>A0AAN6ZQX1_9PEZI</name>
<gene>
    <name evidence="14" type="ORF">C8A04DRAFT_8911</name>
</gene>
<comment type="caution">
    <text evidence="12">Lacks conserved residue(s) required for the propagation of feature annotation.</text>
</comment>
<evidence type="ECO:0000256" key="9">
    <source>
        <dbReference type="ARBA" id="ARBA00022824"/>
    </source>
</evidence>
<feature type="transmembrane region" description="Helical" evidence="12">
    <location>
        <begin position="296"/>
        <end position="314"/>
    </location>
</feature>
<dbReference type="EC" id="2.4.1.-" evidence="12"/>
<feature type="region of interest" description="Disordered" evidence="13">
    <location>
        <begin position="1"/>
        <end position="24"/>
    </location>
</feature>
<dbReference type="AlphaFoldDB" id="A0AAN6ZQX1"/>
<evidence type="ECO:0000256" key="2">
    <source>
        <dbReference type="ARBA" id="ARBA00004687"/>
    </source>
</evidence>
<dbReference type="Pfam" id="PF04188">
    <property type="entry name" value="Mannosyl_trans2"/>
    <property type="match status" value="1"/>
</dbReference>
<keyword evidence="5 12" id="KW-0337">GPI-anchor biosynthesis</keyword>
<accession>A0AAN6ZQX1</accession>
<evidence type="ECO:0000256" key="12">
    <source>
        <dbReference type="RuleBase" id="RU363112"/>
    </source>
</evidence>
<evidence type="ECO:0000256" key="1">
    <source>
        <dbReference type="ARBA" id="ARBA00004477"/>
    </source>
</evidence>
<evidence type="ECO:0000256" key="5">
    <source>
        <dbReference type="ARBA" id="ARBA00022502"/>
    </source>
</evidence>
<dbReference type="InterPro" id="IPR007315">
    <property type="entry name" value="PIG-V/Gpi18"/>
</dbReference>
<feature type="compositionally biased region" description="Low complexity" evidence="13">
    <location>
        <begin position="393"/>
        <end position="424"/>
    </location>
</feature>
<dbReference type="GeneID" id="87821902"/>
<evidence type="ECO:0000313" key="14">
    <source>
        <dbReference type="EMBL" id="KAK4147592.1"/>
    </source>
</evidence>
<evidence type="ECO:0000256" key="3">
    <source>
        <dbReference type="ARBA" id="ARBA00008698"/>
    </source>
</evidence>
<comment type="similarity">
    <text evidence="3 12">Belongs to the PIGV family.</text>
</comment>
<dbReference type="RefSeq" id="XP_062640963.1">
    <property type="nucleotide sequence ID" value="XM_062785289.1"/>
</dbReference>
<dbReference type="EMBL" id="MU853556">
    <property type="protein sequence ID" value="KAK4147592.1"/>
    <property type="molecule type" value="Genomic_DNA"/>
</dbReference>
<evidence type="ECO:0000256" key="10">
    <source>
        <dbReference type="ARBA" id="ARBA00022989"/>
    </source>
</evidence>
<comment type="subcellular location">
    <subcellularLocation>
        <location evidence="1 12">Endoplasmic reticulum membrane</location>
        <topology evidence="1 12">Multi-pass membrane protein</topology>
    </subcellularLocation>
</comment>
<evidence type="ECO:0000256" key="7">
    <source>
        <dbReference type="ARBA" id="ARBA00022679"/>
    </source>
</evidence>
<dbReference type="Proteomes" id="UP001302676">
    <property type="component" value="Unassembled WGS sequence"/>
</dbReference>
<evidence type="ECO:0000256" key="6">
    <source>
        <dbReference type="ARBA" id="ARBA00022676"/>
    </source>
</evidence>